<dbReference type="STRING" id="1173111.SAMN05444955_1058"/>
<reference evidence="1 2" key="1">
    <citation type="submission" date="2016-10" db="EMBL/GenBank/DDBJ databases">
        <authorList>
            <person name="de Groot N.N."/>
        </authorList>
    </citation>
    <scope>NUCLEOTIDE SEQUENCE [LARGE SCALE GENOMIC DNA]</scope>
    <source>
        <strain evidence="1 2">DSM 46701</strain>
    </source>
</reference>
<evidence type="ECO:0000313" key="2">
    <source>
        <dbReference type="Proteomes" id="UP000199695"/>
    </source>
</evidence>
<organism evidence="1 2">
    <name type="scientific">Lihuaxuella thermophila</name>
    <dbReference type="NCBI Taxonomy" id="1173111"/>
    <lineage>
        <taxon>Bacteria</taxon>
        <taxon>Bacillati</taxon>
        <taxon>Bacillota</taxon>
        <taxon>Bacilli</taxon>
        <taxon>Bacillales</taxon>
        <taxon>Thermoactinomycetaceae</taxon>
        <taxon>Lihuaxuella</taxon>
    </lineage>
</organism>
<dbReference type="Proteomes" id="UP000199695">
    <property type="component" value="Unassembled WGS sequence"/>
</dbReference>
<gene>
    <name evidence="1" type="ORF">SAMN05444955_1058</name>
</gene>
<evidence type="ECO:0000313" key="1">
    <source>
        <dbReference type="EMBL" id="SEN02762.1"/>
    </source>
</evidence>
<evidence type="ECO:0008006" key="3">
    <source>
        <dbReference type="Google" id="ProtNLM"/>
    </source>
</evidence>
<protein>
    <recommendedName>
        <fullName evidence="3">CRISPR-associated protein Cst1</fullName>
    </recommendedName>
</protein>
<proteinExistence type="predicted"/>
<dbReference type="EMBL" id="FOCQ01000005">
    <property type="protein sequence ID" value="SEN02762.1"/>
    <property type="molecule type" value="Genomic_DNA"/>
</dbReference>
<dbReference type="RefSeq" id="WP_089966545.1">
    <property type="nucleotide sequence ID" value="NZ_FOCQ01000005.1"/>
</dbReference>
<keyword evidence="2" id="KW-1185">Reference proteome</keyword>
<dbReference type="AlphaFoldDB" id="A0A1H8D6E1"/>
<sequence>MKVRLYHTQDPWMDIGLVAFYEALDHIQENEELMDELALTPGYLSFSLEEDLMEDLQDHLITYLKENLNKVLLPPAELKLLNINDWNKKNERGFLNELYKRTLSKDEIDFLKSKTDDYGQPKQYLSQPQKVVEISCARNFIGLKADWRRMTETYEEEVEGFFKQFFSESPKKKTCPLCGQDADPKSFRPMNQSRNVLFNQHHGTPIRGYASSVSKESMCPTCNLLNLFATLQVKRHPYFVNKHQITHLLVPEVSNLRSLSQLMQTISSNGLEQDLSVNKKIISYRTNINKLKHPTLYVSLLQLYFWMNHIQEESGFIHNPLENQDRSALNGWLIPRYNKGQNVIFKEFTRLSVDEDLFSLTLRIHYNNNLNEGDVVNDFINCIRSEDEQLLDHIAEGIFRKDVRKIARNVYQLYKASLKHPQKYNISIRGSRFFSEYLPYLYKHIEKEDVALFNDQLHEDLRLLGKVIGQHTDLSAMNKLNTAASRDTFIAALKEALFKIYKQQISSQKDQKADEIYNIGTKRMQNILTQLDDKQLLTIRDTLVIYASLAAFQANNLKKKETMEA</sequence>
<dbReference type="OrthoDB" id="2109825at2"/>
<accession>A0A1H8D6E1</accession>
<name>A0A1H8D6E1_9BACL</name>